<evidence type="ECO:0000256" key="8">
    <source>
        <dbReference type="ARBA" id="ARBA00022801"/>
    </source>
</evidence>
<name>A0A1M5LS09_9ALTE</name>
<dbReference type="GO" id="GO:0006006">
    <property type="term" value="P:glucose metabolic process"/>
    <property type="evidence" value="ECO:0007669"/>
    <property type="project" value="InterPro"/>
</dbReference>
<organism evidence="15 16">
    <name type="scientific">Marisediminitalea aggregata</name>
    <dbReference type="NCBI Taxonomy" id="634436"/>
    <lineage>
        <taxon>Bacteria</taxon>
        <taxon>Pseudomonadati</taxon>
        <taxon>Pseudomonadota</taxon>
        <taxon>Gammaproteobacteria</taxon>
        <taxon>Alteromonadales</taxon>
        <taxon>Alteromonadaceae</taxon>
        <taxon>Marisediminitalea</taxon>
    </lineage>
</organism>
<dbReference type="GO" id="GO:0016208">
    <property type="term" value="F:AMP binding"/>
    <property type="evidence" value="ECO:0007669"/>
    <property type="project" value="TreeGrafter"/>
</dbReference>
<dbReference type="EC" id="3.1.3.-" evidence="11"/>
<gene>
    <name evidence="11" type="primary">aceK</name>
    <name evidence="15" type="ORF">SAMN05216361_2771</name>
</gene>
<dbReference type="AlphaFoldDB" id="A0A1M5LS09"/>
<keyword evidence="5 11" id="KW-0808">Transferase</keyword>
<feature type="binding site" evidence="11">
    <location>
        <position position="337"/>
    </location>
    <ligand>
        <name>ATP</name>
        <dbReference type="ChEBI" id="CHEBI:30616"/>
    </ligand>
</feature>
<keyword evidence="7 11" id="KW-0418">Kinase</keyword>
<evidence type="ECO:0000256" key="10">
    <source>
        <dbReference type="ARBA" id="ARBA00022912"/>
    </source>
</evidence>
<evidence type="ECO:0000256" key="5">
    <source>
        <dbReference type="ARBA" id="ARBA00022679"/>
    </source>
</evidence>
<feature type="domain" description="Isocitrate dehydrogenase kinase/phosphatase (AceK) kinase" evidence="13">
    <location>
        <begin position="311"/>
        <end position="563"/>
    </location>
</feature>
<evidence type="ECO:0000256" key="4">
    <source>
        <dbReference type="ARBA" id="ARBA00022532"/>
    </source>
</evidence>
<evidence type="ECO:0000256" key="3">
    <source>
        <dbReference type="ARBA" id="ARBA00022527"/>
    </source>
</evidence>
<reference evidence="16" key="1">
    <citation type="submission" date="2016-11" db="EMBL/GenBank/DDBJ databases">
        <authorList>
            <person name="Varghese N."/>
            <person name="Submissions S."/>
        </authorList>
    </citation>
    <scope>NUCLEOTIDE SEQUENCE [LARGE SCALE GENOMIC DNA]</scope>
    <source>
        <strain evidence="16">CGMCC 1.8995</strain>
    </source>
</reference>
<dbReference type="STRING" id="634436.SAMN05216361_2771"/>
<proteinExistence type="inferred from homology"/>
<dbReference type="GO" id="GO:0005524">
    <property type="term" value="F:ATP binding"/>
    <property type="evidence" value="ECO:0007669"/>
    <property type="project" value="UniProtKB-UniRule"/>
</dbReference>
<sequence length="596" mass="69235">MTEHAQAKKMAYQIMTSFDKNYRWFSRITRGAQERFEKGHWRDALAASKERISIYEQSLADAVADLYEQIIVHQKDVEFWHALKAAFANLIESHPQYELAETFYNSVIGKVFRHRSIDNNIMFVLPSRCFLPGQDRAKVIHSFDTKTTVAEMYEAIFACYRFNIPFEDRTRDMQFLDDALRNRLTKQELGSVSAVEMLKSVFYRGKAAYLIGRIKMPEQTLPFVIALQTNDSNALFVDALLTDRHDLSVIFGFARSYFMADTQYPGELVAYLHELMPNKKVFELYIALGHYKHGKTVFYRNFLQHMDKSDDAFEIAPGIRGLVMMVFHLPSYGVVFKIIKDEFAESKKITREHVIDRYRLVKMSDRVGRMADTHEYVNFRFPLHRVHPDLLAELQETCASSVSISGDELVIKHLYIERKMTPLNLFLQQETDPQKLENAIDELGTCIKQIAMANIFPGDMLHKNFGITRHGRVIFYDYDEICLMSERNFRDIPKSDDPYALDTLSVAPSDVFPEQFEHFIVGKRPFKEMLKAKHGDLMTSEYWRRVQKETSKGEIHNFTPYPQSRRFSRHPDRLAQSTPATSASTNNDAKTSDELS</sequence>
<dbReference type="InterPro" id="IPR046854">
    <property type="entry name" value="AceK_regulatory"/>
</dbReference>
<comment type="similarity">
    <text evidence="11">Belongs to the AceK family.</text>
</comment>
<evidence type="ECO:0000256" key="1">
    <source>
        <dbReference type="ARBA" id="ARBA00022435"/>
    </source>
</evidence>
<dbReference type="GO" id="GO:0004674">
    <property type="term" value="F:protein serine/threonine kinase activity"/>
    <property type="evidence" value="ECO:0007669"/>
    <property type="project" value="UniProtKB-KW"/>
</dbReference>
<keyword evidence="2 11" id="KW-0963">Cytoplasm</keyword>
<dbReference type="PANTHER" id="PTHR39559:SF1">
    <property type="entry name" value="ISOCITRATE DEHYDROGENASE KINASE_PHOSPHATASE"/>
    <property type="match status" value="1"/>
</dbReference>
<keyword evidence="9 11" id="KW-0067">ATP-binding</keyword>
<dbReference type="Pfam" id="PF20423">
    <property type="entry name" value="AceK_regulatory"/>
    <property type="match status" value="1"/>
</dbReference>
<evidence type="ECO:0000313" key="15">
    <source>
        <dbReference type="EMBL" id="SHG67932.1"/>
    </source>
</evidence>
<dbReference type="GO" id="GO:0006097">
    <property type="term" value="P:glyoxylate cycle"/>
    <property type="evidence" value="ECO:0007669"/>
    <property type="project" value="UniProtKB-UniRule"/>
</dbReference>
<evidence type="ECO:0000313" key="16">
    <source>
        <dbReference type="Proteomes" id="UP000184520"/>
    </source>
</evidence>
<feature type="compositionally biased region" description="Polar residues" evidence="12">
    <location>
        <begin position="575"/>
        <end position="589"/>
    </location>
</feature>
<evidence type="ECO:0000256" key="12">
    <source>
        <dbReference type="SAM" id="MobiDB-lite"/>
    </source>
</evidence>
<comment type="subcellular location">
    <subcellularLocation>
        <location evidence="11">Cytoplasm</location>
    </subcellularLocation>
</comment>
<keyword evidence="10 11" id="KW-0904">Protein phosphatase</keyword>
<evidence type="ECO:0000256" key="9">
    <source>
        <dbReference type="ARBA" id="ARBA00022840"/>
    </source>
</evidence>
<keyword evidence="16" id="KW-1185">Reference proteome</keyword>
<evidence type="ECO:0000256" key="11">
    <source>
        <dbReference type="HAMAP-Rule" id="MF_00747"/>
    </source>
</evidence>
<feature type="binding site" evidence="11">
    <location>
        <begin position="316"/>
        <end position="322"/>
    </location>
    <ligand>
        <name>ATP</name>
        <dbReference type="ChEBI" id="CHEBI:30616"/>
    </ligand>
</feature>
<dbReference type="Proteomes" id="UP000184520">
    <property type="component" value="Unassembled WGS sequence"/>
</dbReference>
<keyword evidence="1 11" id="KW-0329">Glyoxylate bypass</keyword>
<dbReference type="EMBL" id="FQWD01000004">
    <property type="protein sequence ID" value="SHG67932.1"/>
    <property type="molecule type" value="Genomic_DNA"/>
</dbReference>
<accession>A0A1M5LS09</accession>
<dbReference type="GO" id="GO:0005737">
    <property type="term" value="C:cytoplasm"/>
    <property type="evidence" value="ECO:0007669"/>
    <property type="project" value="UniProtKB-SubCell"/>
</dbReference>
<feature type="region of interest" description="Disordered" evidence="12">
    <location>
        <begin position="553"/>
        <end position="596"/>
    </location>
</feature>
<evidence type="ECO:0000256" key="2">
    <source>
        <dbReference type="ARBA" id="ARBA00022490"/>
    </source>
</evidence>
<feature type="domain" description="Isocitrate dehydrogenase kinase/phosphatase (AceK) regulatory" evidence="14">
    <location>
        <begin position="11"/>
        <end position="310"/>
    </location>
</feature>
<keyword evidence="4 11" id="KW-0816">Tricarboxylic acid cycle</keyword>
<dbReference type="EC" id="2.7.11.5" evidence="11"/>
<evidence type="ECO:0000256" key="7">
    <source>
        <dbReference type="ARBA" id="ARBA00022777"/>
    </source>
</evidence>
<dbReference type="Pfam" id="PF06315">
    <property type="entry name" value="AceK_kinase"/>
    <property type="match status" value="1"/>
</dbReference>
<keyword evidence="6 11" id="KW-0547">Nucleotide-binding</keyword>
<evidence type="ECO:0000259" key="14">
    <source>
        <dbReference type="Pfam" id="PF20423"/>
    </source>
</evidence>
<evidence type="ECO:0000256" key="6">
    <source>
        <dbReference type="ARBA" id="ARBA00022741"/>
    </source>
</evidence>
<dbReference type="PIRSF" id="PIRSF000719">
    <property type="entry name" value="AceK"/>
    <property type="match status" value="1"/>
</dbReference>
<comment type="catalytic activity">
    <reaction evidence="11">
        <text>L-seryl-[isocitrate dehydrogenase] + ATP = O-phospho-L-seryl-[isocitrate dehydrogenase] + ADP + H(+)</text>
        <dbReference type="Rhea" id="RHEA:43540"/>
        <dbReference type="Rhea" id="RHEA-COMP:10605"/>
        <dbReference type="Rhea" id="RHEA-COMP:10606"/>
        <dbReference type="ChEBI" id="CHEBI:15378"/>
        <dbReference type="ChEBI" id="CHEBI:29999"/>
        <dbReference type="ChEBI" id="CHEBI:30616"/>
        <dbReference type="ChEBI" id="CHEBI:83421"/>
        <dbReference type="ChEBI" id="CHEBI:456216"/>
        <dbReference type="EC" id="2.7.11.5"/>
    </reaction>
</comment>
<dbReference type="HAMAP" id="MF_00747">
    <property type="entry name" value="AceK"/>
    <property type="match status" value="1"/>
</dbReference>
<comment type="function">
    <text evidence="11">Bifunctional enzyme which can phosphorylate or dephosphorylate isocitrate dehydrogenase (IDH) on a specific serine residue. This is a regulatory mechanism which enables bacteria to bypass the Krebs cycle via the glyoxylate shunt in response to the source of carbon. When bacteria are grown on glucose, IDH is fully active and unphosphorylated, but when grown on acetate or ethanol, the activity of IDH declines drastically concomitant with its phosphorylation.</text>
</comment>
<keyword evidence="3 11" id="KW-0723">Serine/threonine-protein kinase</keyword>
<feature type="active site" evidence="11">
    <location>
        <position position="372"/>
    </location>
</feature>
<dbReference type="InterPro" id="IPR010452">
    <property type="entry name" value="Isocitrate_DH_AceK"/>
</dbReference>
<dbReference type="GO" id="GO:0008772">
    <property type="term" value="F:[isocitrate dehydrogenase (NADP+)] kinase activity"/>
    <property type="evidence" value="ECO:0007669"/>
    <property type="project" value="UniProtKB-UniRule"/>
</dbReference>
<keyword evidence="8 11" id="KW-0378">Hydrolase</keyword>
<dbReference type="NCBIfam" id="NF002804">
    <property type="entry name" value="PRK02946.1"/>
    <property type="match status" value="1"/>
</dbReference>
<protein>
    <recommendedName>
        <fullName evidence="11">Isocitrate dehydrogenase kinase/phosphatase</fullName>
        <shortName evidence="11">IDH kinase/phosphatase</shortName>
        <shortName evidence="11">IDHK/P</shortName>
        <ecNumber evidence="11">2.7.11.5</ecNumber>
        <ecNumber evidence="11">3.1.3.-</ecNumber>
    </recommendedName>
</protein>
<dbReference type="GO" id="GO:0006099">
    <property type="term" value="P:tricarboxylic acid cycle"/>
    <property type="evidence" value="ECO:0007669"/>
    <property type="project" value="UniProtKB-UniRule"/>
</dbReference>
<dbReference type="PANTHER" id="PTHR39559">
    <property type="match status" value="1"/>
</dbReference>
<dbReference type="GO" id="GO:0004721">
    <property type="term" value="F:phosphoprotein phosphatase activity"/>
    <property type="evidence" value="ECO:0007669"/>
    <property type="project" value="UniProtKB-KW"/>
</dbReference>
<evidence type="ECO:0000259" key="13">
    <source>
        <dbReference type="Pfam" id="PF06315"/>
    </source>
</evidence>
<dbReference type="InterPro" id="IPR046855">
    <property type="entry name" value="AceK_kinase"/>
</dbReference>